<dbReference type="PANTHER" id="PTHR43884">
    <property type="entry name" value="ACYL-COA DEHYDROGENASE"/>
    <property type="match status" value="1"/>
</dbReference>
<accession>A0A7W7QQ20</accession>
<dbReference type="InterPro" id="IPR046373">
    <property type="entry name" value="Acyl-CoA_Oxase/DH_mid-dom_sf"/>
</dbReference>
<name>A0A7W7QQ20_9ACTN</name>
<organism evidence="1 2">
    <name type="scientific">Streptosporangium saharense</name>
    <dbReference type="NCBI Taxonomy" id="1706840"/>
    <lineage>
        <taxon>Bacteria</taxon>
        <taxon>Bacillati</taxon>
        <taxon>Actinomycetota</taxon>
        <taxon>Actinomycetes</taxon>
        <taxon>Streptosporangiales</taxon>
        <taxon>Streptosporangiaceae</taxon>
        <taxon>Streptosporangium</taxon>
    </lineage>
</organism>
<evidence type="ECO:0000313" key="1">
    <source>
        <dbReference type="EMBL" id="MBB4917558.1"/>
    </source>
</evidence>
<dbReference type="Gene3D" id="1.10.540.10">
    <property type="entry name" value="Acyl-CoA dehydrogenase/oxidase, N-terminal domain"/>
    <property type="match status" value="1"/>
</dbReference>
<dbReference type="PANTHER" id="PTHR43884:SF12">
    <property type="entry name" value="ISOVALERYL-COA DEHYDROGENASE, MITOCHONDRIAL-RELATED"/>
    <property type="match status" value="1"/>
</dbReference>
<dbReference type="InterPro" id="IPR009100">
    <property type="entry name" value="AcylCoA_DH/oxidase_NM_dom_sf"/>
</dbReference>
<evidence type="ECO:0000313" key="2">
    <source>
        <dbReference type="Proteomes" id="UP000552644"/>
    </source>
</evidence>
<dbReference type="SUPFAM" id="SSF56645">
    <property type="entry name" value="Acyl-CoA dehydrogenase NM domain-like"/>
    <property type="match status" value="1"/>
</dbReference>
<protein>
    <submittedName>
        <fullName evidence="1">Alkylation response protein AidB-like acyl-CoA dehydrogenase</fullName>
    </submittedName>
</protein>
<dbReference type="EMBL" id="JACHJP010000004">
    <property type="protein sequence ID" value="MBB4917558.1"/>
    <property type="molecule type" value="Genomic_DNA"/>
</dbReference>
<proteinExistence type="predicted"/>
<dbReference type="Gene3D" id="2.40.110.10">
    <property type="entry name" value="Butyryl-CoA Dehydrogenase, subunit A, domain 2"/>
    <property type="match status" value="1"/>
</dbReference>
<sequence length="346" mass="36737">MTNWRENLPGLREYVADRAAATDRGETDLRDTLRHLGERGLLGLDATPGDTGVTDVAELLELVAAECLSSAFSCWAHRMVIEYLGAAESPALRRLRDELVEGTVVGSTAMAAALQEAAGMRTVPVVATPQADGYRLDGPIRWASNLVPGAVIVLPARVGDTDARVVVAVRAGDPGVSVAPPARLLALNATASSSVTLDGARATAEHVVTDDLRSFVRRARPVLLLLQTAFCVGLTDRALEEARSAATGEGSVLAPDVEALAVRLADVRGRARHAQRAPAEADPRAVTQLRFDAAELTLAATRLEATARGGLGYVTSSPTNRRLREAAFLPAQSPSEVQLRWELSRF</sequence>
<dbReference type="InterPro" id="IPR037069">
    <property type="entry name" value="AcylCoA_DH/ox_N_sf"/>
</dbReference>
<reference evidence="1 2" key="1">
    <citation type="submission" date="2020-08" db="EMBL/GenBank/DDBJ databases">
        <title>Genomic Encyclopedia of Type Strains, Phase III (KMG-III): the genomes of soil and plant-associated and newly described type strains.</title>
        <authorList>
            <person name="Whitman W."/>
        </authorList>
    </citation>
    <scope>NUCLEOTIDE SEQUENCE [LARGE SCALE GENOMIC DNA]</scope>
    <source>
        <strain evidence="1 2">CECT 8840</strain>
    </source>
</reference>
<dbReference type="AlphaFoldDB" id="A0A7W7QQ20"/>
<dbReference type="Proteomes" id="UP000552644">
    <property type="component" value="Unassembled WGS sequence"/>
</dbReference>
<dbReference type="GO" id="GO:0050660">
    <property type="term" value="F:flavin adenine dinucleotide binding"/>
    <property type="evidence" value="ECO:0007669"/>
    <property type="project" value="InterPro"/>
</dbReference>
<dbReference type="RefSeq" id="WP_184717859.1">
    <property type="nucleotide sequence ID" value="NZ_JACHJP010000004.1"/>
</dbReference>
<keyword evidence="2" id="KW-1185">Reference proteome</keyword>
<gene>
    <name evidence="1" type="ORF">FHS44_004666</name>
</gene>
<dbReference type="GO" id="GO:0003995">
    <property type="term" value="F:acyl-CoA dehydrogenase activity"/>
    <property type="evidence" value="ECO:0007669"/>
    <property type="project" value="TreeGrafter"/>
</dbReference>
<comment type="caution">
    <text evidence="1">The sequence shown here is derived from an EMBL/GenBank/DDBJ whole genome shotgun (WGS) entry which is preliminary data.</text>
</comment>